<evidence type="ECO:0000256" key="10">
    <source>
        <dbReference type="ARBA" id="ARBA00022777"/>
    </source>
</evidence>
<evidence type="ECO:0000256" key="7">
    <source>
        <dbReference type="ARBA" id="ARBA00022679"/>
    </source>
</evidence>
<dbReference type="SUPFAM" id="SSF52540">
    <property type="entry name" value="P-loop containing nucleoside triphosphate hydrolases"/>
    <property type="match status" value="1"/>
</dbReference>
<keyword evidence="6" id="KW-0997">Cell inner membrane</keyword>
<evidence type="ECO:0000256" key="3">
    <source>
        <dbReference type="ARBA" id="ARBA00008883"/>
    </source>
</evidence>
<gene>
    <name evidence="19" type="ORF">DW060_05850</name>
</gene>
<keyword evidence="8 16" id="KW-0812">Transmembrane</keyword>
<keyword evidence="14" id="KW-0829">Tyrosine-protein kinase</keyword>
<dbReference type="InterPro" id="IPR003856">
    <property type="entry name" value="LPS_length_determ_N"/>
</dbReference>
<evidence type="ECO:0000256" key="2">
    <source>
        <dbReference type="ARBA" id="ARBA00007316"/>
    </source>
</evidence>
<dbReference type="FunFam" id="3.40.50.300:FF:000527">
    <property type="entry name" value="Tyrosine-protein kinase etk"/>
    <property type="match status" value="1"/>
</dbReference>
<name>A0A3R6FH25_9BACT</name>
<evidence type="ECO:0000256" key="6">
    <source>
        <dbReference type="ARBA" id="ARBA00022519"/>
    </source>
</evidence>
<dbReference type="GO" id="GO:0004715">
    <property type="term" value="F:non-membrane spanning protein tyrosine kinase activity"/>
    <property type="evidence" value="ECO:0007669"/>
    <property type="project" value="UniProtKB-EC"/>
</dbReference>
<evidence type="ECO:0000313" key="20">
    <source>
        <dbReference type="Proteomes" id="UP000286598"/>
    </source>
</evidence>
<keyword evidence="9" id="KW-0547">Nucleotide-binding</keyword>
<dbReference type="CDD" id="cd05387">
    <property type="entry name" value="BY-kinase"/>
    <property type="match status" value="1"/>
</dbReference>
<dbReference type="NCBIfam" id="TIGR01007">
    <property type="entry name" value="eps_fam"/>
    <property type="match status" value="1"/>
</dbReference>
<evidence type="ECO:0000256" key="5">
    <source>
        <dbReference type="ARBA" id="ARBA00022475"/>
    </source>
</evidence>
<keyword evidence="12 16" id="KW-1133">Transmembrane helix</keyword>
<protein>
    <recommendedName>
        <fullName evidence="4">non-specific protein-tyrosine kinase</fullName>
        <ecNumber evidence="4">2.7.10.2</ecNumber>
    </recommendedName>
</protein>
<dbReference type="EMBL" id="QRNO01000022">
    <property type="protein sequence ID" value="RHK51042.1"/>
    <property type="molecule type" value="Genomic_DNA"/>
</dbReference>
<keyword evidence="11" id="KW-0067">ATP-binding</keyword>
<evidence type="ECO:0000256" key="12">
    <source>
        <dbReference type="ARBA" id="ARBA00022989"/>
    </source>
</evidence>
<dbReference type="InterPro" id="IPR027417">
    <property type="entry name" value="P-loop_NTPase"/>
</dbReference>
<feature type="domain" description="AAA" evidence="18">
    <location>
        <begin position="604"/>
        <end position="737"/>
    </location>
</feature>
<dbReference type="OrthoDB" id="9794577at2"/>
<feature type="transmembrane region" description="Helical" evidence="16">
    <location>
        <begin position="27"/>
        <end position="51"/>
    </location>
</feature>
<evidence type="ECO:0000256" key="1">
    <source>
        <dbReference type="ARBA" id="ARBA00004429"/>
    </source>
</evidence>
<reference evidence="19 20" key="1">
    <citation type="submission" date="2018-08" db="EMBL/GenBank/DDBJ databases">
        <title>A genome reference for cultivated species of the human gut microbiota.</title>
        <authorList>
            <person name="Zou Y."/>
            <person name="Xue W."/>
            <person name="Luo G."/>
        </authorList>
    </citation>
    <scope>NUCLEOTIDE SEQUENCE [LARGE SCALE GENOMIC DNA]</scope>
    <source>
        <strain evidence="19 20">AF42-9</strain>
    </source>
</reference>
<sequence length="859" mass="96001">MEENINQGTNNVQQELEESSSFNFRTIFTALVLNWQWFVLSIVICLSAAAIKLRYATPIYQSYAKLLIKEDEDNGRRGNRSYIANSSTLGIMSNSTGIDNEMEILKSSTLACEAVTELKLYTVYTLEGRIKDHLLYKNQPINVDLDTAHVATLQMPIQLTIGKEGDKLRVVGSYTYVPENPDKPSKWYSIDRTFESLPATINTSVGAITLSSNSGIQLPANRKEFVTIYPPKMVAGKYSGSLDVSQLSKNTSIAGLTLTDEIPQRANDYLRQLVFSYNKQANEDKNEIAMRTELFINSRLEKISTELGATEGSLEATKRQYKIVSPEATGALGYTNTDSYTQKLAEMDMQIELLRSLQEYINDPSNKYQTLPSNVGLSDAAASTLINDYNKIVMERNRLLRSANENSPTITPLTAQLDDLSASIRRAMAQVQRNAKIQRNSILQEYNRYSSMIYSTPEQERVLTQIGRQQEVKSGLYLMLLQKREENSISLAATADKGKLIDNPVSLGKISPKTYMALLIALVLGIAIPGCILFLINFFRYKIEGHDDVARLTELPIIGDVAVASESVKTKADIVVHENKNNVMEEVFRSIRSNIQFMLKEEEKVIMFTSTTSGEGKTFTAANLAVSFALLGKKVLVMGLDIRKPRLTTLFELNKEKIGITNLLVHENPTREEILENITNSGVNQYLDIMPAGPIPPNPAELVSRESLDKVFAILRKEYDYIIVDTAPVGLVTDTVVIARIADLTVYMCRADYTPKSSFELINSLSSQKKLPQICIVINGIDMSKKKYGYYYGYGKHGKYGRYGRYSGYGSKYGGYGSKYGGYGSYGSYGSTYTSYGAYGNYSDSNYGNRNDDSIKRRK</sequence>
<dbReference type="GO" id="GO:0042802">
    <property type="term" value="F:identical protein binding"/>
    <property type="evidence" value="ECO:0007669"/>
    <property type="project" value="UniProtKB-ARBA"/>
</dbReference>
<proteinExistence type="inferred from homology"/>
<evidence type="ECO:0000256" key="8">
    <source>
        <dbReference type="ARBA" id="ARBA00022692"/>
    </source>
</evidence>
<comment type="similarity">
    <text evidence="3">Belongs to the etk/wzc family.</text>
</comment>
<keyword evidence="20" id="KW-1185">Reference proteome</keyword>
<feature type="transmembrane region" description="Helical" evidence="16">
    <location>
        <begin position="515"/>
        <end position="539"/>
    </location>
</feature>
<evidence type="ECO:0000256" key="11">
    <source>
        <dbReference type="ARBA" id="ARBA00022840"/>
    </source>
</evidence>
<dbReference type="Pfam" id="PF02706">
    <property type="entry name" value="Wzz"/>
    <property type="match status" value="1"/>
</dbReference>
<dbReference type="InterPro" id="IPR025669">
    <property type="entry name" value="AAA_dom"/>
</dbReference>
<evidence type="ECO:0000256" key="4">
    <source>
        <dbReference type="ARBA" id="ARBA00011903"/>
    </source>
</evidence>
<evidence type="ECO:0000259" key="17">
    <source>
        <dbReference type="Pfam" id="PF02706"/>
    </source>
</evidence>
<keyword evidence="13 16" id="KW-0472">Membrane</keyword>
<dbReference type="Pfam" id="PF13614">
    <property type="entry name" value="AAA_31"/>
    <property type="match status" value="1"/>
</dbReference>
<dbReference type="GO" id="GO:0005886">
    <property type="term" value="C:plasma membrane"/>
    <property type="evidence" value="ECO:0007669"/>
    <property type="project" value="UniProtKB-SubCell"/>
</dbReference>
<dbReference type="Proteomes" id="UP000286598">
    <property type="component" value="Unassembled WGS sequence"/>
</dbReference>
<dbReference type="PANTHER" id="PTHR32309:SF13">
    <property type="entry name" value="FERRIC ENTEROBACTIN TRANSPORT PROTEIN FEPE"/>
    <property type="match status" value="1"/>
</dbReference>
<dbReference type="InterPro" id="IPR050445">
    <property type="entry name" value="Bact_polysacc_biosynth/exp"/>
</dbReference>
<evidence type="ECO:0000313" key="19">
    <source>
        <dbReference type="EMBL" id="RHK51042.1"/>
    </source>
</evidence>
<dbReference type="AlphaFoldDB" id="A0A3R6FH25"/>
<evidence type="ECO:0000256" key="13">
    <source>
        <dbReference type="ARBA" id="ARBA00023136"/>
    </source>
</evidence>
<evidence type="ECO:0000259" key="18">
    <source>
        <dbReference type="Pfam" id="PF13614"/>
    </source>
</evidence>
<comment type="catalytic activity">
    <reaction evidence="15">
        <text>L-tyrosyl-[protein] + ATP = O-phospho-L-tyrosyl-[protein] + ADP + H(+)</text>
        <dbReference type="Rhea" id="RHEA:10596"/>
        <dbReference type="Rhea" id="RHEA-COMP:10136"/>
        <dbReference type="Rhea" id="RHEA-COMP:20101"/>
        <dbReference type="ChEBI" id="CHEBI:15378"/>
        <dbReference type="ChEBI" id="CHEBI:30616"/>
        <dbReference type="ChEBI" id="CHEBI:46858"/>
        <dbReference type="ChEBI" id="CHEBI:61978"/>
        <dbReference type="ChEBI" id="CHEBI:456216"/>
        <dbReference type="EC" id="2.7.10.2"/>
    </reaction>
</comment>
<evidence type="ECO:0000256" key="9">
    <source>
        <dbReference type="ARBA" id="ARBA00022741"/>
    </source>
</evidence>
<dbReference type="PANTHER" id="PTHR32309">
    <property type="entry name" value="TYROSINE-PROTEIN KINASE"/>
    <property type="match status" value="1"/>
</dbReference>
<comment type="similarity">
    <text evidence="2">Belongs to the CpsD/CapB family.</text>
</comment>
<comment type="caution">
    <text evidence="19">The sequence shown here is derived from an EMBL/GenBank/DDBJ whole genome shotgun (WGS) entry which is preliminary data.</text>
</comment>
<evidence type="ECO:0000256" key="15">
    <source>
        <dbReference type="ARBA" id="ARBA00051245"/>
    </source>
</evidence>
<dbReference type="GO" id="GO:0005524">
    <property type="term" value="F:ATP binding"/>
    <property type="evidence" value="ECO:0007669"/>
    <property type="project" value="UniProtKB-KW"/>
</dbReference>
<evidence type="ECO:0000256" key="16">
    <source>
        <dbReference type="SAM" id="Phobius"/>
    </source>
</evidence>
<dbReference type="Gene3D" id="3.40.50.300">
    <property type="entry name" value="P-loop containing nucleotide triphosphate hydrolases"/>
    <property type="match status" value="1"/>
</dbReference>
<dbReference type="EC" id="2.7.10.2" evidence="4"/>
<evidence type="ECO:0000256" key="14">
    <source>
        <dbReference type="ARBA" id="ARBA00023137"/>
    </source>
</evidence>
<keyword evidence="7" id="KW-0808">Transferase</keyword>
<comment type="subcellular location">
    <subcellularLocation>
        <location evidence="1">Cell inner membrane</location>
        <topology evidence="1">Multi-pass membrane protein</topology>
    </subcellularLocation>
</comment>
<dbReference type="InterPro" id="IPR005702">
    <property type="entry name" value="Wzc-like_C"/>
</dbReference>
<accession>A0A3R6FH25</accession>
<keyword evidence="10" id="KW-0418">Kinase</keyword>
<feature type="domain" description="Polysaccharide chain length determinant N-terminal" evidence="17">
    <location>
        <begin position="22"/>
        <end position="117"/>
    </location>
</feature>
<keyword evidence="5" id="KW-1003">Cell membrane</keyword>
<organism evidence="19 20">
    <name type="scientific">Leyella stercorea</name>
    <dbReference type="NCBI Taxonomy" id="363265"/>
    <lineage>
        <taxon>Bacteria</taxon>
        <taxon>Pseudomonadati</taxon>
        <taxon>Bacteroidota</taxon>
        <taxon>Bacteroidia</taxon>
        <taxon>Bacteroidales</taxon>
        <taxon>Prevotellaceae</taxon>
        <taxon>Leyella</taxon>
    </lineage>
</organism>